<sequence length="610" mass="67920">MEFNRSSRFTGLLQSVKKNLPLYSSWAQSSSDLIAAHNQAHLLAWDLEFHERDIGSSQLDGGDTGPESWLEVAISSAEMGRIHELNTHQVAELLQPYLDKIESGDTSTPDASLPFGTNSRPSLLEQDHVDKCLAEASKHLFKALTILSSCCDGQHIARIQLSDFLAAKASQDDRSFGLFLSSDNDITKCVWREMTCGVTRGQSSGVLPSQDTLDLCRLLPESEELGRPLGLSLDIRSGSFLILPYGLLSTERELDSPRVCLGKLLDNRALAGCPPGGHYTSADKATLCLNLALGMLHLSAEAWLQTPWNVDNIYFTMNGLPASRDPDITLPFLSRTIERAYSTSTRGSESLPEARSPVLAFAQVIAEICLGKRLPPKSHANDSNLRKTLDDFTQAPDTRKTQHLDVLGAISACISFYVNQRSNRRRNNIPSQNPDAKWIFYYVVRRLEKALACFSPSIDNRRCFELEYYKIETVSEAKARSEASPTTSRQPNGITMNKSLHTTEKVWFDKVRDLNDVFDSAAEFGRYPKVKIAVLDTGIDPEYQNVDGIKDYIDFVDLESQFKIDTTGHGTSVVDLIYRVYAHAEIYVARVFESTNATSRTPHRVNKIGL</sequence>
<dbReference type="GO" id="GO:0006508">
    <property type="term" value="P:proteolysis"/>
    <property type="evidence" value="ECO:0007669"/>
    <property type="project" value="UniProtKB-KW"/>
</dbReference>
<dbReference type="InterPro" id="IPR036852">
    <property type="entry name" value="Peptidase_S8/S53_dom_sf"/>
</dbReference>
<dbReference type="EMBL" id="JAESDN010000010">
    <property type="protein sequence ID" value="KAG7044321.1"/>
    <property type="molecule type" value="Genomic_DNA"/>
</dbReference>
<evidence type="ECO:0000313" key="2">
    <source>
        <dbReference type="EMBL" id="KAG7044321.1"/>
    </source>
</evidence>
<proteinExistence type="predicted"/>
<dbReference type="Gene3D" id="3.40.50.200">
    <property type="entry name" value="Peptidase S8/S53 domain"/>
    <property type="match status" value="1"/>
</dbReference>
<keyword evidence="2" id="KW-0645">Protease</keyword>
<protein>
    <submittedName>
        <fullName evidence="2">Extracellular alkaline serine protease</fullName>
    </submittedName>
</protein>
<gene>
    <name evidence="2" type="ORF">JMJ77_003784</name>
</gene>
<dbReference type="AlphaFoldDB" id="A0A9P7U6P6"/>
<comment type="caution">
    <text evidence="2">The sequence shown here is derived from an EMBL/GenBank/DDBJ whole genome shotgun (WGS) entry which is preliminary data.</text>
</comment>
<evidence type="ECO:0000313" key="3">
    <source>
        <dbReference type="Proteomes" id="UP000699042"/>
    </source>
</evidence>
<name>A0A9P7U6P6_9PEZI</name>
<dbReference type="PANTHER" id="PTHR35186:SF4">
    <property type="entry name" value="PRION-INHIBITION AND PROPAGATION HELO DOMAIN-CONTAINING PROTEIN"/>
    <property type="match status" value="1"/>
</dbReference>
<dbReference type="Pfam" id="PF24476">
    <property type="entry name" value="DUF7580"/>
    <property type="match status" value="1"/>
</dbReference>
<dbReference type="PANTHER" id="PTHR35186">
    <property type="entry name" value="ANK_REP_REGION DOMAIN-CONTAINING PROTEIN"/>
    <property type="match status" value="1"/>
</dbReference>
<keyword evidence="2" id="KW-0378">Hydrolase</keyword>
<dbReference type="InterPro" id="IPR056002">
    <property type="entry name" value="DUF7580"/>
</dbReference>
<feature type="domain" description="DUF7580" evidence="1">
    <location>
        <begin position="130"/>
        <end position="452"/>
    </location>
</feature>
<keyword evidence="3" id="KW-1185">Reference proteome</keyword>
<evidence type="ECO:0000259" key="1">
    <source>
        <dbReference type="Pfam" id="PF24476"/>
    </source>
</evidence>
<dbReference type="Proteomes" id="UP000699042">
    <property type="component" value="Unassembled WGS sequence"/>
</dbReference>
<dbReference type="SUPFAM" id="SSF52743">
    <property type="entry name" value="Subtilisin-like"/>
    <property type="match status" value="1"/>
</dbReference>
<accession>A0A9P7U6P6</accession>
<reference evidence="2" key="1">
    <citation type="submission" date="2021-05" db="EMBL/GenBank/DDBJ databases">
        <title>Comparative genomics of three Colletotrichum scovillei strains and genetic complementation revealed genes involved fungal growth and virulence on chili pepper.</title>
        <authorList>
            <person name="Hsieh D.-K."/>
            <person name="Chuang S.-C."/>
            <person name="Chen C.-Y."/>
            <person name="Chao Y.-T."/>
            <person name="Lu M.-Y.J."/>
            <person name="Lee M.-H."/>
            <person name="Shih M.-C."/>
        </authorList>
    </citation>
    <scope>NUCLEOTIDE SEQUENCE</scope>
    <source>
        <strain evidence="2">Coll-153</strain>
    </source>
</reference>
<organism evidence="2 3">
    <name type="scientific">Colletotrichum scovillei</name>
    <dbReference type="NCBI Taxonomy" id="1209932"/>
    <lineage>
        <taxon>Eukaryota</taxon>
        <taxon>Fungi</taxon>
        <taxon>Dikarya</taxon>
        <taxon>Ascomycota</taxon>
        <taxon>Pezizomycotina</taxon>
        <taxon>Sordariomycetes</taxon>
        <taxon>Hypocreomycetidae</taxon>
        <taxon>Glomerellales</taxon>
        <taxon>Glomerellaceae</taxon>
        <taxon>Colletotrichum</taxon>
        <taxon>Colletotrichum acutatum species complex</taxon>
    </lineage>
</organism>
<dbReference type="GO" id="GO:0004252">
    <property type="term" value="F:serine-type endopeptidase activity"/>
    <property type="evidence" value="ECO:0007669"/>
    <property type="project" value="InterPro"/>
</dbReference>